<dbReference type="EMBL" id="ML770635">
    <property type="protein sequence ID" value="KAE9383210.1"/>
    <property type="molecule type" value="Genomic_DNA"/>
</dbReference>
<protein>
    <submittedName>
        <fullName evidence="1">Uncharacterized protein</fullName>
    </submittedName>
</protein>
<proteinExistence type="predicted"/>
<dbReference type="Proteomes" id="UP000799118">
    <property type="component" value="Unassembled WGS sequence"/>
</dbReference>
<dbReference type="AlphaFoldDB" id="A0A6A4GCR0"/>
<evidence type="ECO:0000313" key="1">
    <source>
        <dbReference type="EMBL" id="KAE9383210.1"/>
    </source>
</evidence>
<accession>A0A6A4GCR0</accession>
<dbReference type="OrthoDB" id="2119228at2759"/>
<reference evidence="1" key="1">
    <citation type="journal article" date="2019" name="Environ. Microbiol.">
        <title>Fungal ecological strategies reflected in gene transcription - a case study of two litter decomposers.</title>
        <authorList>
            <person name="Barbi F."/>
            <person name="Kohler A."/>
            <person name="Barry K."/>
            <person name="Baskaran P."/>
            <person name="Daum C."/>
            <person name="Fauchery L."/>
            <person name="Ihrmark K."/>
            <person name="Kuo A."/>
            <person name="LaButti K."/>
            <person name="Lipzen A."/>
            <person name="Morin E."/>
            <person name="Grigoriev I.V."/>
            <person name="Henrissat B."/>
            <person name="Lindahl B."/>
            <person name="Martin F."/>
        </authorList>
    </citation>
    <scope>NUCLEOTIDE SEQUENCE</scope>
    <source>
        <strain evidence="1">JB14</strain>
    </source>
</reference>
<gene>
    <name evidence="1" type="ORF">BT96DRAFT_1009519</name>
</gene>
<name>A0A6A4GCR0_9AGAR</name>
<sequence length="163" mass="17561">MLCYLPRAGIFFLNGDGGFENWAYKGSHIKAVGEQDHCLIMKGPPSKNKPKSGKCGIHIYHYQQGTSQNPPPHYAIAAIIKDGGGMIVGFEGDGDLAHSVLVKSQLPLPLVFTAGKDNNVPLGNSKNNEEKRTRMNWGLGGIDEIEAKDYATATTTYTSGKAP</sequence>
<keyword evidence="2" id="KW-1185">Reference proteome</keyword>
<organism evidence="1 2">
    <name type="scientific">Gymnopus androsaceus JB14</name>
    <dbReference type="NCBI Taxonomy" id="1447944"/>
    <lineage>
        <taxon>Eukaryota</taxon>
        <taxon>Fungi</taxon>
        <taxon>Dikarya</taxon>
        <taxon>Basidiomycota</taxon>
        <taxon>Agaricomycotina</taxon>
        <taxon>Agaricomycetes</taxon>
        <taxon>Agaricomycetidae</taxon>
        <taxon>Agaricales</taxon>
        <taxon>Marasmiineae</taxon>
        <taxon>Omphalotaceae</taxon>
        <taxon>Gymnopus</taxon>
    </lineage>
</organism>
<evidence type="ECO:0000313" key="2">
    <source>
        <dbReference type="Proteomes" id="UP000799118"/>
    </source>
</evidence>